<evidence type="ECO:0000313" key="2">
    <source>
        <dbReference type="EMBL" id="QDT65184.1"/>
    </source>
</evidence>
<reference evidence="2 3" key="1">
    <citation type="submission" date="2019-02" db="EMBL/GenBank/DDBJ databases">
        <title>Deep-cultivation of Planctomycetes and their phenomic and genomic characterization uncovers novel biology.</title>
        <authorList>
            <person name="Wiegand S."/>
            <person name="Jogler M."/>
            <person name="Boedeker C."/>
            <person name="Pinto D."/>
            <person name="Vollmers J."/>
            <person name="Rivas-Marin E."/>
            <person name="Kohn T."/>
            <person name="Peeters S.H."/>
            <person name="Heuer A."/>
            <person name="Rast P."/>
            <person name="Oberbeckmann S."/>
            <person name="Bunk B."/>
            <person name="Jeske O."/>
            <person name="Meyerdierks A."/>
            <person name="Storesund J.E."/>
            <person name="Kallscheuer N."/>
            <person name="Luecker S."/>
            <person name="Lage O.M."/>
            <person name="Pohl T."/>
            <person name="Merkel B.J."/>
            <person name="Hornburger P."/>
            <person name="Mueller R.-W."/>
            <person name="Bruemmer F."/>
            <person name="Labrenz M."/>
            <person name="Spormann A.M."/>
            <person name="Op den Camp H."/>
            <person name="Overmann J."/>
            <person name="Amann R."/>
            <person name="Jetten M.S.M."/>
            <person name="Mascher T."/>
            <person name="Medema M.H."/>
            <person name="Devos D.P."/>
            <person name="Kaster A.-K."/>
            <person name="Ovreas L."/>
            <person name="Rohde M."/>
            <person name="Galperin M.Y."/>
            <person name="Jogler C."/>
        </authorList>
    </citation>
    <scope>NUCLEOTIDE SEQUENCE [LARGE SCALE GENOMIC DNA]</scope>
    <source>
        <strain evidence="2 3">V22</strain>
    </source>
</reference>
<dbReference type="InterPro" id="IPR012433">
    <property type="entry name" value="Imm11"/>
</dbReference>
<protein>
    <recommendedName>
        <fullName evidence="1">Immunity MXAN-0049 protein domain-containing protein</fullName>
    </recommendedName>
</protein>
<dbReference type="OrthoDB" id="214470at2"/>
<proteinExistence type="predicted"/>
<dbReference type="Proteomes" id="UP000319976">
    <property type="component" value="Chromosome"/>
</dbReference>
<evidence type="ECO:0000313" key="3">
    <source>
        <dbReference type="Proteomes" id="UP000319976"/>
    </source>
</evidence>
<dbReference type="KEGG" id="chya:V22_24310"/>
<dbReference type="Pfam" id="PF07791">
    <property type="entry name" value="Imm11"/>
    <property type="match status" value="1"/>
</dbReference>
<keyword evidence="3" id="KW-1185">Reference proteome</keyword>
<accession>A0A517T9Y4</accession>
<gene>
    <name evidence="2" type="ORF">V22_24310</name>
</gene>
<dbReference type="EMBL" id="CP036316">
    <property type="protein sequence ID" value="QDT65184.1"/>
    <property type="molecule type" value="Genomic_DNA"/>
</dbReference>
<dbReference type="RefSeq" id="WP_145262978.1">
    <property type="nucleotide sequence ID" value="NZ_CP036316.1"/>
</dbReference>
<name>A0A517T9Y4_9PLAN</name>
<organism evidence="2 3">
    <name type="scientific">Calycomorphotria hydatis</name>
    <dbReference type="NCBI Taxonomy" id="2528027"/>
    <lineage>
        <taxon>Bacteria</taxon>
        <taxon>Pseudomonadati</taxon>
        <taxon>Planctomycetota</taxon>
        <taxon>Planctomycetia</taxon>
        <taxon>Planctomycetales</taxon>
        <taxon>Planctomycetaceae</taxon>
        <taxon>Calycomorphotria</taxon>
    </lineage>
</organism>
<sequence>MIFKYQTDPDTFNACFANDEAMEKRYGSYDNVQQIYSVCAKQSDGEPISNVWSSLILGVEFPQKSSCPSDFPSFVDNSSFPVVSANACKALSLLLLDTVEFLPVEFPDGEYYMMNVLNLVRCIDEEKSDVRWNRSNDRINLIRKHVFIPEAIQGLHIFRAPLVQGAGLYISEDFVQVCKDNNLTGLIYVPAR</sequence>
<dbReference type="AlphaFoldDB" id="A0A517T9Y4"/>
<evidence type="ECO:0000259" key="1">
    <source>
        <dbReference type="Pfam" id="PF07791"/>
    </source>
</evidence>
<feature type="domain" description="Immunity MXAN-0049 protein" evidence="1">
    <location>
        <begin position="76"/>
        <end position="189"/>
    </location>
</feature>